<evidence type="ECO:0000256" key="11">
    <source>
        <dbReference type="SAM" id="MobiDB-lite"/>
    </source>
</evidence>
<dbReference type="GO" id="GO:0005576">
    <property type="term" value="C:extracellular region"/>
    <property type="evidence" value="ECO:0007669"/>
    <property type="project" value="UniProtKB-SubCell"/>
</dbReference>
<evidence type="ECO:0000256" key="2">
    <source>
        <dbReference type="ARBA" id="ARBA00004613"/>
    </source>
</evidence>
<feature type="domain" description="FlgD/Vpr Ig-like" evidence="14">
    <location>
        <begin position="830"/>
        <end position="896"/>
    </location>
</feature>
<dbReference type="InterPro" id="IPR000209">
    <property type="entry name" value="Peptidase_S8/S53_dom"/>
</dbReference>
<dbReference type="SUPFAM" id="SSF52743">
    <property type="entry name" value="Subtilisin-like"/>
    <property type="match status" value="1"/>
</dbReference>
<accession>A0A942UN10</accession>
<protein>
    <submittedName>
        <fullName evidence="16">S8 family serine peptidase</fullName>
    </submittedName>
</protein>
<dbReference type="Proteomes" id="UP000676456">
    <property type="component" value="Unassembled WGS sequence"/>
</dbReference>
<dbReference type="PANTHER" id="PTHR43806:SF11">
    <property type="entry name" value="CEREVISIN-RELATED"/>
    <property type="match status" value="1"/>
</dbReference>
<dbReference type="InterPro" id="IPR036852">
    <property type="entry name" value="Peptidase_S8/S53_dom_sf"/>
</dbReference>
<proteinExistence type="inferred from homology"/>
<dbReference type="InterPro" id="IPR025965">
    <property type="entry name" value="FlgD/Vpr_Ig-like"/>
</dbReference>
<dbReference type="AlphaFoldDB" id="A0A942UN10"/>
<dbReference type="PANTHER" id="PTHR43806">
    <property type="entry name" value="PEPTIDASE S8"/>
    <property type="match status" value="1"/>
</dbReference>
<dbReference type="CDD" id="cd07484">
    <property type="entry name" value="Peptidases_S8_Thermitase_like"/>
    <property type="match status" value="1"/>
</dbReference>
<dbReference type="PRINTS" id="PR00723">
    <property type="entry name" value="SUBTILISIN"/>
</dbReference>
<dbReference type="GO" id="GO:0006508">
    <property type="term" value="P:proteolysis"/>
    <property type="evidence" value="ECO:0007669"/>
    <property type="project" value="UniProtKB-KW"/>
</dbReference>
<evidence type="ECO:0000256" key="8">
    <source>
        <dbReference type="ARBA" id="ARBA00022837"/>
    </source>
</evidence>
<dbReference type="InterPro" id="IPR050131">
    <property type="entry name" value="Peptidase_S8_subtilisin-like"/>
</dbReference>
<feature type="domain" description="Fervidolysin-like N-terminal prodomain" evidence="15">
    <location>
        <begin position="45"/>
        <end position="117"/>
    </location>
</feature>
<evidence type="ECO:0000256" key="10">
    <source>
        <dbReference type="RuleBase" id="RU003355"/>
    </source>
</evidence>
<dbReference type="PROSITE" id="PS00136">
    <property type="entry name" value="SUBTILASE_ASP"/>
    <property type="match status" value="1"/>
</dbReference>
<dbReference type="InterPro" id="IPR015500">
    <property type="entry name" value="Peptidase_S8_subtilisin-rel"/>
</dbReference>
<evidence type="ECO:0000256" key="4">
    <source>
        <dbReference type="ARBA" id="ARBA00022525"/>
    </source>
</evidence>
<feature type="active site" description="Charge relay system" evidence="9">
    <location>
        <position position="189"/>
    </location>
</feature>
<evidence type="ECO:0000256" key="9">
    <source>
        <dbReference type="PROSITE-ProRule" id="PRU01240"/>
    </source>
</evidence>
<evidence type="ECO:0000256" key="12">
    <source>
        <dbReference type="SAM" id="SignalP"/>
    </source>
</evidence>
<dbReference type="InterPro" id="IPR023827">
    <property type="entry name" value="Peptidase_S8_Asp-AS"/>
</dbReference>
<feature type="domain" description="FlgD/Vpr Ig-like" evidence="14">
    <location>
        <begin position="519"/>
        <end position="584"/>
    </location>
</feature>
<sequence>MRHRLAAPFLLVLFSFFLSVSIVSAEEIQVEPEISKFSTNILFDDKQEYKRNELIVKFKSSVTSSQKKKILQNIKGKEVSQLLNGEFSLVSVPDSPKLVTIAEKLLKNKEVEFVEPNYEITKAYTPSDPGYKSQWHLKKIQAPKAWDITKGSSAIKVAVIDTGVQTNHPDLKGKIVSAKNITGGSPQQHGTHVAGTIAASINKKGVVGVAPNVKIMPINVFYGSSAYTDDIVEGIVYAADKGADVINMSLGSYGYSYYMDVATAYAKSKGAIIIAAAGNDDTSMVAYPAGLSSVLAISATNQNDYITSFSNYGSHIALAAPGQGIYSTVSGSTYAYMDGTSMAAPVVSGVAALVLSKNPILSPDQVETILEDSADYVGSYYFYGYGRVNAHKALKQTPIPISNLSLSTTNFTVTGKSKNNITFTASKGATVSVYVQNSKGKTIRKLATTKNWKGGKYSTAWDGKQDNGLFVESGSFSIVGKVSNGKKSITKKKTIKVTNKIKLVVKIGSSAIFSPKVKSKLTVSYEINKTAKVTAKIYDSKNKLVKTILNNKSLSPGKRTVAWDGKNSHGKLVKDGTYKLTVSGIDSNKVEANKTMSIKIDTVKPTAATSVLATPFKLDGKSKPGVKVTVKETVKVSAYVTTDKGVKIKRLTNNKSYNKGPFTLNWNGKNDKGKYVGEGKYRYEAEVKDAAGNTLVAKSKVFSLQDWQKPTIKSTADFYYRNSGNALYAYSISKPGKVTVQILKDGKVVRNVESGIQKAGGSQKFTWDGKDDAGNLLADGKYRYKINLVDKYKLTGTYTGAMTVALTKVVITHPGVVQFYDIYYDDYDYASEVYYKLSQDADVTVEIYDSYNSKVRTLNYKSRKAGINSFKWDGLDKDRDYAWDNTYSYKIIAKNSGGNLTTVNGKMTNKENPSWLNSHKYLYTYIGSDKYYCEYEFEINVNKPVSTTLYVYDFWSDSEVYKKTYPLKKGENVFNYKEGWDDVYYKLQYKDDLGNKYYYALWDLDNGSYSIKQNRFTPKPISPSEKPSYNPKDNKKNK</sequence>
<dbReference type="PROSITE" id="PS00138">
    <property type="entry name" value="SUBTILASE_SER"/>
    <property type="match status" value="1"/>
</dbReference>
<evidence type="ECO:0000256" key="7">
    <source>
        <dbReference type="ARBA" id="ARBA00022825"/>
    </source>
</evidence>
<evidence type="ECO:0000256" key="6">
    <source>
        <dbReference type="ARBA" id="ARBA00022801"/>
    </source>
</evidence>
<evidence type="ECO:0000256" key="1">
    <source>
        <dbReference type="ARBA" id="ARBA00001913"/>
    </source>
</evidence>
<dbReference type="RefSeq" id="WP_213097735.1">
    <property type="nucleotide sequence ID" value="NZ_JAGYPN010000001.1"/>
</dbReference>
<comment type="similarity">
    <text evidence="3 9 10">Belongs to the peptidase S8 family.</text>
</comment>
<keyword evidence="17" id="KW-1185">Reference proteome</keyword>
<comment type="cofactor">
    <cofactor evidence="1">
        <name>Ca(2+)</name>
        <dbReference type="ChEBI" id="CHEBI:29108"/>
    </cofactor>
</comment>
<dbReference type="InterPro" id="IPR022398">
    <property type="entry name" value="Peptidase_S8_His-AS"/>
</dbReference>
<feature type="domain" description="FlgD/Vpr Ig-like" evidence="14">
    <location>
        <begin position="412"/>
        <end position="479"/>
    </location>
</feature>
<keyword evidence="6 9" id="KW-0378">Hydrolase</keyword>
<feature type="domain" description="FlgD/Vpr Ig-like" evidence="14">
    <location>
        <begin position="737"/>
        <end position="787"/>
    </location>
</feature>
<feature type="active site" description="Charge relay system" evidence="9">
    <location>
        <position position="341"/>
    </location>
</feature>
<evidence type="ECO:0000256" key="5">
    <source>
        <dbReference type="ARBA" id="ARBA00022670"/>
    </source>
</evidence>
<dbReference type="PROSITE" id="PS00137">
    <property type="entry name" value="SUBTILASE_HIS"/>
    <property type="match status" value="1"/>
</dbReference>
<dbReference type="GO" id="GO:0004252">
    <property type="term" value="F:serine-type endopeptidase activity"/>
    <property type="evidence" value="ECO:0007669"/>
    <property type="project" value="UniProtKB-UniRule"/>
</dbReference>
<dbReference type="Pfam" id="PF22148">
    <property type="entry name" value="Fervidolysin_NPro-like"/>
    <property type="match status" value="1"/>
</dbReference>
<feature type="signal peptide" evidence="12">
    <location>
        <begin position="1"/>
        <end position="25"/>
    </location>
</feature>
<dbReference type="Gene3D" id="3.40.50.200">
    <property type="entry name" value="Peptidase S8/S53 domain"/>
    <property type="match status" value="1"/>
</dbReference>
<dbReference type="EMBL" id="JAGYPN010000001">
    <property type="protein sequence ID" value="MBS4222817.1"/>
    <property type="molecule type" value="Genomic_DNA"/>
</dbReference>
<comment type="caution">
    <text evidence="16">The sequence shown here is derived from an EMBL/GenBank/DDBJ whole genome shotgun (WGS) entry which is preliminary data.</text>
</comment>
<dbReference type="PROSITE" id="PS51892">
    <property type="entry name" value="SUBTILASE"/>
    <property type="match status" value="1"/>
</dbReference>
<gene>
    <name evidence="16" type="ORF">KHA91_08585</name>
</gene>
<evidence type="ECO:0000259" key="14">
    <source>
        <dbReference type="Pfam" id="PF13860"/>
    </source>
</evidence>
<evidence type="ECO:0000259" key="15">
    <source>
        <dbReference type="Pfam" id="PF22148"/>
    </source>
</evidence>
<feature type="chain" id="PRO_5037161676" evidence="12">
    <location>
        <begin position="26"/>
        <end position="1038"/>
    </location>
</feature>
<dbReference type="InterPro" id="IPR034084">
    <property type="entry name" value="Thermitase-like_dom"/>
</dbReference>
<keyword evidence="8" id="KW-0106">Calcium</keyword>
<reference evidence="16 17" key="1">
    <citation type="submission" date="2021-05" db="EMBL/GenBank/DDBJ databases">
        <title>Novel Bacillus species.</title>
        <authorList>
            <person name="Liu G."/>
        </authorList>
    </citation>
    <scope>NUCLEOTIDE SEQUENCE [LARGE SCALE GENOMIC DNA]</scope>
    <source>
        <strain evidence="16 17">FJAT-49682</strain>
    </source>
</reference>
<keyword evidence="7 9" id="KW-0720">Serine protease</keyword>
<keyword evidence="4" id="KW-0964">Secreted</keyword>
<evidence type="ECO:0000256" key="3">
    <source>
        <dbReference type="ARBA" id="ARBA00011073"/>
    </source>
</evidence>
<feature type="region of interest" description="Disordered" evidence="11">
    <location>
        <begin position="1015"/>
        <end position="1038"/>
    </location>
</feature>
<feature type="domain" description="Peptidase S8/S53" evidence="13">
    <location>
        <begin position="153"/>
        <end position="386"/>
    </location>
</feature>
<dbReference type="Pfam" id="PF13860">
    <property type="entry name" value="FlgD_ig"/>
    <property type="match status" value="4"/>
</dbReference>
<dbReference type="Gene3D" id="2.60.40.4070">
    <property type="match status" value="5"/>
</dbReference>
<evidence type="ECO:0000259" key="13">
    <source>
        <dbReference type="Pfam" id="PF00082"/>
    </source>
</evidence>
<name>A0A942UN10_9BACI</name>
<dbReference type="Pfam" id="PF00082">
    <property type="entry name" value="Peptidase_S8"/>
    <property type="match status" value="1"/>
</dbReference>
<dbReference type="InterPro" id="IPR023828">
    <property type="entry name" value="Peptidase_S8_Ser-AS"/>
</dbReference>
<comment type="subcellular location">
    <subcellularLocation>
        <location evidence="2">Secreted</location>
    </subcellularLocation>
</comment>
<evidence type="ECO:0000313" key="16">
    <source>
        <dbReference type="EMBL" id="MBS4222817.1"/>
    </source>
</evidence>
<organism evidence="16 17">
    <name type="scientific">Lederbergia citrea</name>
    <dbReference type="NCBI Taxonomy" id="2833581"/>
    <lineage>
        <taxon>Bacteria</taxon>
        <taxon>Bacillati</taxon>
        <taxon>Bacillota</taxon>
        <taxon>Bacilli</taxon>
        <taxon>Bacillales</taxon>
        <taxon>Bacillaceae</taxon>
        <taxon>Lederbergia</taxon>
    </lineage>
</organism>
<keyword evidence="5 9" id="KW-0645">Protease</keyword>
<dbReference type="InterPro" id="IPR054399">
    <property type="entry name" value="Fervidolysin-like_N_prodom"/>
</dbReference>
<evidence type="ECO:0000313" key="17">
    <source>
        <dbReference type="Proteomes" id="UP000676456"/>
    </source>
</evidence>
<keyword evidence="12" id="KW-0732">Signal</keyword>
<feature type="active site" description="Charge relay system" evidence="9">
    <location>
        <position position="161"/>
    </location>
</feature>